<dbReference type="AlphaFoldDB" id="A0A8H7UTP0"/>
<dbReference type="EMBL" id="JAEPRD010000220">
    <property type="protein sequence ID" value="KAG2193717.1"/>
    <property type="molecule type" value="Genomic_DNA"/>
</dbReference>
<dbReference type="PANTHER" id="PTHR14187">
    <property type="entry name" value="ALPHA KINASE/ELONGATION FACTOR 2 KINASE"/>
    <property type="match status" value="1"/>
</dbReference>
<accession>A0A8H7UTP0</accession>
<organism evidence="1 2">
    <name type="scientific">Mucor saturninus</name>
    <dbReference type="NCBI Taxonomy" id="64648"/>
    <lineage>
        <taxon>Eukaryota</taxon>
        <taxon>Fungi</taxon>
        <taxon>Fungi incertae sedis</taxon>
        <taxon>Mucoromycota</taxon>
        <taxon>Mucoromycotina</taxon>
        <taxon>Mucoromycetes</taxon>
        <taxon>Mucorales</taxon>
        <taxon>Mucorineae</taxon>
        <taxon>Mucoraceae</taxon>
        <taxon>Mucor</taxon>
    </lineage>
</organism>
<dbReference type="Proteomes" id="UP000603453">
    <property type="component" value="Unassembled WGS sequence"/>
</dbReference>
<dbReference type="PANTHER" id="PTHR14187:SF5">
    <property type="entry name" value="HEAT SHOCK 70 KDA PROTEIN 12A"/>
    <property type="match status" value="1"/>
</dbReference>
<name>A0A8H7UTP0_9FUNG</name>
<dbReference type="SUPFAM" id="SSF53067">
    <property type="entry name" value="Actin-like ATPase domain"/>
    <property type="match status" value="1"/>
</dbReference>
<reference evidence="1" key="1">
    <citation type="submission" date="2020-12" db="EMBL/GenBank/DDBJ databases">
        <title>Metabolic potential, ecology and presence of endohyphal bacteria is reflected in genomic diversity of Mucoromycotina.</title>
        <authorList>
            <person name="Muszewska A."/>
            <person name="Okrasinska A."/>
            <person name="Steczkiewicz K."/>
            <person name="Drgas O."/>
            <person name="Orlowska M."/>
            <person name="Perlinska-Lenart U."/>
            <person name="Aleksandrzak-Piekarczyk T."/>
            <person name="Szatraj K."/>
            <person name="Zielenkiewicz U."/>
            <person name="Pilsyk S."/>
            <person name="Malc E."/>
            <person name="Mieczkowski P."/>
            <person name="Kruszewska J.S."/>
            <person name="Biernat P."/>
            <person name="Pawlowska J."/>
        </authorList>
    </citation>
    <scope>NUCLEOTIDE SEQUENCE</scope>
    <source>
        <strain evidence="1">WA0000017839</strain>
    </source>
</reference>
<protein>
    <submittedName>
        <fullName evidence="1">Uncharacterized protein</fullName>
    </submittedName>
</protein>
<comment type="caution">
    <text evidence="1">The sequence shown here is derived from an EMBL/GenBank/DDBJ whole genome shotgun (WGS) entry which is preliminary data.</text>
</comment>
<dbReference type="OrthoDB" id="2963168at2759"/>
<sequence>MFYYGIAFSNFKELLFNIQKTDEKLERFKKGLTLKKVLMEYLSHLVLIAIEELEVSDEIKKSRYSNDFNEANIRYCFVCPQSLRDFVTECFVEAEIIQEHEVHERISFVTEVEAVAYSLLSLDSRLNELTPNQSYLICNVSELAFGIAEINVDTTESLSTVELLYENSDYGWTVLQTTFRNYLKANSIKLNLNNSIIEDLVIDFTSQFKKNALYNQLRVQQKFFPDHDDSNKKNHQTNAFIHFLDANETPITISFSDLNEFVYLPFMKHLTQRIMGSFRRLENRKLILSGKYCCDPYFIEYLIYDSSKTLLEHASIICDGHIKESFGAVSAAMRINEFQIPISFDTAVDETENDSIHDTENTNQNFDFVIGIDFGSAFTGCSYMDLRNGKNIIKTIKAHEWPGAKLNISDKIPTRLSPHDITQEFNTWRRKTNFRGVNDENRVIHNFLNGMVMYCSTSTTEEMAPGVHFLMHLNDHVKKVVIENETKGKMKIENPRFRYIITVPEWWGDSYRNHLVEAAIKSQIIGENEMNHLTLITEPDAAILS</sequence>
<evidence type="ECO:0000313" key="2">
    <source>
        <dbReference type="Proteomes" id="UP000603453"/>
    </source>
</evidence>
<dbReference type="InterPro" id="IPR043129">
    <property type="entry name" value="ATPase_NBD"/>
</dbReference>
<keyword evidence="2" id="KW-1185">Reference proteome</keyword>
<dbReference type="Gene3D" id="3.30.420.40">
    <property type="match status" value="1"/>
</dbReference>
<proteinExistence type="predicted"/>
<gene>
    <name evidence="1" type="ORF">INT47_013185</name>
</gene>
<evidence type="ECO:0000313" key="1">
    <source>
        <dbReference type="EMBL" id="KAG2193717.1"/>
    </source>
</evidence>